<keyword evidence="1" id="KW-0175">Coiled coil</keyword>
<name>A0A3A9B0A6_9FIRM</name>
<keyword evidence="2" id="KW-0812">Transmembrane</keyword>
<sequence length="134" mass="15111">MRLSREELREHERKLRRIEIQGERKLLEEELKQKREEYWPKKKPPNASKVALAYIFLSCTAVQLYSMAAMWHFADLSALYSLIGATVGEAISYCAYAAKATKENTEGGIVHDMAMRGPETCSESQEGPSEAAKG</sequence>
<keyword evidence="2" id="KW-1133">Transmembrane helix</keyword>
<organism evidence="3 4">
    <name type="scientific">Parablautia intestinalis</name>
    <dbReference type="NCBI Taxonomy" id="2320100"/>
    <lineage>
        <taxon>Bacteria</taxon>
        <taxon>Bacillati</taxon>
        <taxon>Bacillota</taxon>
        <taxon>Clostridia</taxon>
        <taxon>Lachnospirales</taxon>
        <taxon>Lachnospiraceae</taxon>
        <taxon>Parablautia</taxon>
    </lineage>
</organism>
<dbReference type="OrthoDB" id="2086717at2"/>
<evidence type="ECO:0000256" key="1">
    <source>
        <dbReference type="SAM" id="Coils"/>
    </source>
</evidence>
<comment type="caution">
    <text evidence="3">The sequence shown here is derived from an EMBL/GenBank/DDBJ whole genome shotgun (WGS) entry which is preliminary data.</text>
</comment>
<dbReference type="RefSeq" id="WP_022741945.1">
    <property type="nucleotide sequence ID" value="NZ_RAYQ01000006.1"/>
</dbReference>
<keyword evidence="4" id="KW-1185">Reference proteome</keyword>
<evidence type="ECO:0000313" key="4">
    <source>
        <dbReference type="Proteomes" id="UP000280696"/>
    </source>
</evidence>
<feature type="transmembrane region" description="Helical" evidence="2">
    <location>
        <begin position="79"/>
        <end position="98"/>
    </location>
</feature>
<protein>
    <submittedName>
        <fullName evidence="3">Uncharacterized protein</fullName>
    </submittedName>
</protein>
<accession>A0A3A9B0A6</accession>
<feature type="coiled-coil region" evidence="1">
    <location>
        <begin position="1"/>
        <end position="37"/>
    </location>
</feature>
<reference evidence="3 4" key="1">
    <citation type="submission" date="2018-09" db="EMBL/GenBank/DDBJ databases">
        <title>Murine metabolic-syndrome-specific gut microbial biobank.</title>
        <authorList>
            <person name="Liu C."/>
        </authorList>
    </citation>
    <scope>NUCLEOTIDE SEQUENCE [LARGE SCALE GENOMIC DNA]</scope>
    <source>
        <strain evidence="3 4">0.1xD8-82</strain>
    </source>
</reference>
<gene>
    <name evidence="3" type="ORF">D7V94_08495</name>
</gene>
<keyword evidence="2" id="KW-0472">Membrane</keyword>
<feature type="transmembrane region" description="Helical" evidence="2">
    <location>
        <begin position="51"/>
        <end position="73"/>
    </location>
</feature>
<dbReference type="Proteomes" id="UP000280696">
    <property type="component" value="Unassembled WGS sequence"/>
</dbReference>
<evidence type="ECO:0000313" key="3">
    <source>
        <dbReference type="EMBL" id="RKI92095.1"/>
    </source>
</evidence>
<evidence type="ECO:0000256" key="2">
    <source>
        <dbReference type="SAM" id="Phobius"/>
    </source>
</evidence>
<proteinExistence type="predicted"/>
<dbReference type="EMBL" id="RAYQ01000006">
    <property type="protein sequence ID" value="RKI92095.1"/>
    <property type="molecule type" value="Genomic_DNA"/>
</dbReference>
<dbReference type="AlphaFoldDB" id="A0A3A9B0A6"/>